<accession>A0AAJ1AGC6</accession>
<dbReference type="GO" id="GO:0016811">
    <property type="term" value="F:hydrolase activity, acting on carbon-nitrogen (but not peptide) bonds, in linear amides"/>
    <property type="evidence" value="ECO:0007669"/>
    <property type="project" value="TreeGrafter"/>
</dbReference>
<dbReference type="Proteomes" id="UP001197609">
    <property type="component" value="Unassembled WGS sequence"/>
</dbReference>
<protein>
    <submittedName>
        <fullName evidence="1">PIG-L family deacetylase</fullName>
    </submittedName>
</protein>
<evidence type="ECO:0000313" key="1">
    <source>
        <dbReference type="EMBL" id="MBZ0158636.1"/>
    </source>
</evidence>
<comment type="caution">
    <text evidence="1">The sequence shown here is derived from an EMBL/GenBank/DDBJ whole genome shotgun (WGS) entry which is preliminary data.</text>
</comment>
<dbReference type="SUPFAM" id="SSF102588">
    <property type="entry name" value="LmbE-like"/>
    <property type="match status" value="1"/>
</dbReference>
<reference evidence="1 2" key="1">
    <citation type="journal article" date="2021" name="bioRxiv">
        <title>Unraveling nitrogen, sulfur and carbon metabolic pathways and microbial community transcriptional responses to substrate deprivation and toxicity stresses in a bioreactor mimicking anoxic brackish coastal sediment conditions.</title>
        <authorList>
            <person name="Martins P.D."/>
            <person name="Echeveste M.J."/>
            <person name="Arshad A."/>
            <person name="Kurth J."/>
            <person name="Ouboter H."/>
            <person name="Jetten M.S.M."/>
            <person name="Welte C.U."/>
        </authorList>
    </citation>
    <scope>NUCLEOTIDE SEQUENCE [LARGE SCALE GENOMIC DNA]</scope>
    <source>
        <strain evidence="1">MAG_38</strain>
    </source>
</reference>
<dbReference type="InterPro" id="IPR003737">
    <property type="entry name" value="GlcNAc_PI_deacetylase-related"/>
</dbReference>
<dbReference type="Pfam" id="PF02585">
    <property type="entry name" value="PIG-L"/>
    <property type="match status" value="1"/>
</dbReference>
<dbReference type="PANTHER" id="PTHR12993:SF29">
    <property type="entry name" value="BLR3841 PROTEIN"/>
    <property type="match status" value="1"/>
</dbReference>
<dbReference type="PANTHER" id="PTHR12993">
    <property type="entry name" value="N-ACETYLGLUCOSAMINYL-PHOSPHATIDYLINOSITOL DE-N-ACETYLASE-RELATED"/>
    <property type="match status" value="1"/>
</dbReference>
<dbReference type="Gene3D" id="3.40.50.10320">
    <property type="entry name" value="LmbE-like"/>
    <property type="match status" value="1"/>
</dbReference>
<name>A0AAJ1AGC6_9BACT</name>
<organism evidence="1 2">
    <name type="scientific">Candidatus Methylomirabilis tolerans</name>
    <dbReference type="NCBI Taxonomy" id="3123416"/>
    <lineage>
        <taxon>Bacteria</taxon>
        <taxon>Candidatus Methylomirabilota</taxon>
        <taxon>Candidatus Methylomirabilia</taxon>
        <taxon>Candidatus Methylomirabilales</taxon>
        <taxon>Candidatus Methylomirabilaceae</taxon>
        <taxon>Candidatus Methylomirabilis</taxon>
    </lineage>
</organism>
<dbReference type="InterPro" id="IPR024078">
    <property type="entry name" value="LmbE-like_dom_sf"/>
</dbReference>
<gene>
    <name evidence="1" type="ORF">K8G79_00565</name>
</gene>
<proteinExistence type="predicted"/>
<sequence length="222" mass="25126">MRPPEFPKVVASLPQGRVLVLAPHPDDESLGCGGAIALHHRQGDHVKVVFVTDGGAGDPLGYYAGLDYRELRREEARRAASILGIDELVFWDYPDSRLAEAHDLSERLGRLFATSQPDILYRPSTLEVHPDHWALAVGVEAALQQYRPAYGDFCYEIWAAVQPTHALDITTVWDLKRKAVEQYESQLRYNDYIYMGAGLNTYRTIYCPSARYVEAYRLEQAQ</sequence>
<evidence type="ECO:0000313" key="2">
    <source>
        <dbReference type="Proteomes" id="UP001197609"/>
    </source>
</evidence>
<dbReference type="AlphaFoldDB" id="A0AAJ1AGC6"/>
<dbReference type="EMBL" id="JAIOIU010000011">
    <property type="protein sequence ID" value="MBZ0158636.1"/>
    <property type="molecule type" value="Genomic_DNA"/>
</dbReference>